<dbReference type="InterPro" id="IPR050098">
    <property type="entry name" value="TFPI/VKTCI-like"/>
</dbReference>
<name>A0A6B0VAW7_IXORI</name>
<feature type="domain" description="BPTI/Kunitz inhibitor" evidence="5">
    <location>
        <begin position="32"/>
        <end position="85"/>
    </location>
</feature>
<dbReference type="InterPro" id="IPR002223">
    <property type="entry name" value="Kunitz_BPTI"/>
</dbReference>
<feature type="domain" description="BPTI/Kunitz inhibitor" evidence="5">
    <location>
        <begin position="266"/>
        <end position="320"/>
    </location>
</feature>
<dbReference type="Gene3D" id="4.10.410.10">
    <property type="entry name" value="Pancreatic trypsin inhibitor Kunitz domain"/>
    <property type="match status" value="4"/>
</dbReference>
<dbReference type="SMART" id="SM00131">
    <property type="entry name" value="KU"/>
    <property type="match status" value="4"/>
</dbReference>
<sequence>MFIEVAWILVTAATVSGSSSTSCQSDTIVNVCSLDPDMGDGERTALDYFYDWRTDKCISMYFGFSGKEYGEENRFFNEEQCNSKCRNVKSECFEEPVNVGGKGDIEKWKYNDASSKCVPFRWKQGRRKDTNTFGSLKDCIERCRKPDLGLCAYKFQTKCKHGDDLYIWYDNATQECKILPPHHCPTHGNAFYTFRQCYQRCGRFVENKCKLPIQNMSFCATPQSRYGYNTKTKRCEKFLGCEDSGNNYPTPKACWKTCANNTENPCVQPPDYTLSGPIFWKKRYYYDIKRHKCVQKNLPRGRVTGKSNLFKKREECKKTCMATYVPEPDWL</sequence>
<dbReference type="AlphaFoldDB" id="A0A6B0VAW7"/>
<keyword evidence="3" id="KW-1015">Disulfide bond</keyword>
<evidence type="ECO:0000256" key="1">
    <source>
        <dbReference type="ARBA" id="ARBA00022690"/>
    </source>
</evidence>
<organism evidence="6">
    <name type="scientific">Ixodes ricinus</name>
    <name type="common">Common tick</name>
    <name type="synonym">Acarus ricinus</name>
    <dbReference type="NCBI Taxonomy" id="34613"/>
    <lineage>
        <taxon>Eukaryota</taxon>
        <taxon>Metazoa</taxon>
        <taxon>Ecdysozoa</taxon>
        <taxon>Arthropoda</taxon>
        <taxon>Chelicerata</taxon>
        <taxon>Arachnida</taxon>
        <taxon>Acari</taxon>
        <taxon>Parasitiformes</taxon>
        <taxon>Ixodida</taxon>
        <taxon>Ixodoidea</taxon>
        <taxon>Ixodidae</taxon>
        <taxon>Ixodinae</taxon>
        <taxon>Ixodes</taxon>
    </lineage>
</organism>
<keyword evidence="1" id="KW-0646">Protease inhibitor</keyword>
<proteinExistence type="predicted"/>
<keyword evidence="2" id="KW-0722">Serine protease inhibitor</keyword>
<feature type="domain" description="BPTI/Kunitz inhibitor" evidence="5">
    <location>
        <begin position="209"/>
        <end position="258"/>
    </location>
</feature>
<dbReference type="PANTHER" id="PTHR10083:SF374">
    <property type="entry name" value="BPTI_KUNITZ INHIBITOR DOMAIN-CONTAINING PROTEIN"/>
    <property type="match status" value="1"/>
</dbReference>
<dbReference type="GO" id="GO:0005615">
    <property type="term" value="C:extracellular space"/>
    <property type="evidence" value="ECO:0007669"/>
    <property type="project" value="TreeGrafter"/>
</dbReference>
<protein>
    <submittedName>
        <fullName evidence="6">Putative kunitz</fullName>
    </submittedName>
</protein>
<feature type="domain" description="BPTI/Kunitz inhibitor" evidence="5">
    <location>
        <begin position="92"/>
        <end position="143"/>
    </location>
</feature>
<evidence type="ECO:0000256" key="3">
    <source>
        <dbReference type="ARBA" id="ARBA00023157"/>
    </source>
</evidence>
<evidence type="ECO:0000259" key="5">
    <source>
        <dbReference type="PROSITE" id="PS50279"/>
    </source>
</evidence>
<feature type="chain" id="PRO_5025344415" evidence="4">
    <location>
        <begin position="18"/>
        <end position="331"/>
    </location>
</feature>
<dbReference type="PROSITE" id="PS50279">
    <property type="entry name" value="BPTI_KUNITZ_2"/>
    <property type="match status" value="4"/>
</dbReference>
<dbReference type="PANTHER" id="PTHR10083">
    <property type="entry name" value="KUNITZ-TYPE PROTEASE INHIBITOR-RELATED"/>
    <property type="match status" value="1"/>
</dbReference>
<evidence type="ECO:0000313" key="6">
    <source>
        <dbReference type="EMBL" id="MXU98378.1"/>
    </source>
</evidence>
<evidence type="ECO:0000256" key="2">
    <source>
        <dbReference type="ARBA" id="ARBA00022900"/>
    </source>
</evidence>
<keyword evidence="4" id="KW-0732">Signal</keyword>
<accession>A0A6B0VAW7</accession>
<dbReference type="InterPro" id="IPR036880">
    <property type="entry name" value="Kunitz_BPTI_sf"/>
</dbReference>
<feature type="signal peptide" evidence="4">
    <location>
        <begin position="1"/>
        <end position="17"/>
    </location>
</feature>
<evidence type="ECO:0000256" key="4">
    <source>
        <dbReference type="SAM" id="SignalP"/>
    </source>
</evidence>
<dbReference type="EMBL" id="GIFC01016295">
    <property type="protein sequence ID" value="MXU98378.1"/>
    <property type="molecule type" value="Transcribed_RNA"/>
</dbReference>
<reference evidence="6" key="1">
    <citation type="submission" date="2019-12" db="EMBL/GenBank/DDBJ databases">
        <title>An insight into the sialome of adult female Ixodes ricinus ticks feeding for 6 days.</title>
        <authorList>
            <person name="Perner J."/>
            <person name="Ribeiro J.M.C."/>
        </authorList>
    </citation>
    <scope>NUCLEOTIDE SEQUENCE</scope>
    <source>
        <strain evidence="6">Semi-engorged</strain>
        <tissue evidence="6">Salivary glands</tissue>
    </source>
</reference>
<dbReference type="SUPFAM" id="SSF57362">
    <property type="entry name" value="BPTI-like"/>
    <property type="match status" value="5"/>
</dbReference>
<dbReference type="Pfam" id="PF00014">
    <property type="entry name" value="Kunitz_BPTI"/>
    <property type="match status" value="4"/>
</dbReference>
<dbReference type="GO" id="GO:0004867">
    <property type="term" value="F:serine-type endopeptidase inhibitor activity"/>
    <property type="evidence" value="ECO:0007669"/>
    <property type="project" value="UniProtKB-KW"/>
</dbReference>